<evidence type="ECO:0000313" key="9">
    <source>
        <dbReference type="Proteomes" id="UP000045545"/>
    </source>
</evidence>
<dbReference type="GO" id="GO:0005524">
    <property type="term" value="F:ATP binding"/>
    <property type="evidence" value="ECO:0007669"/>
    <property type="project" value="UniProtKB-UniRule"/>
</dbReference>
<dbReference type="AlphaFoldDB" id="A0A0E4GAI0"/>
<protein>
    <recommendedName>
        <fullName evidence="7">Shikimate kinase</fullName>
        <shortName evidence="7">SK</shortName>
        <ecNumber evidence="7">2.7.1.71</ecNumber>
    </recommendedName>
</protein>
<dbReference type="GO" id="GO:0005829">
    <property type="term" value="C:cytosol"/>
    <property type="evidence" value="ECO:0007669"/>
    <property type="project" value="TreeGrafter"/>
</dbReference>
<feature type="binding site" evidence="7">
    <location>
        <position position="138"/>
    </location>
    <ligand>
        <name>substrate</name>
    </ligand>
</feature>
<feature type="binding site" evidence="7">
    <location>
        <begin position="12"/>
        <end position="17"/>
    </location>
    <ligand>
        <name>ATP</name>
        <dbReference type="ChEBI" id="CHEBI:30616"/>
    </ligand>
</feature>
<dbReference type="GO" id="GO:0004765">
    <property type="term" value="F:shikimate kinase activity"/>
    <property type="evidence" value="ECO:0007669"/>
    <property type="project" value="UniProtKB-UniRule"/>
</dbReference>
<keyword evidence="7" id="KW-0963">Cytoplasm</keyword>
<dbReference type="GO" id="GO:0009423">
    <property type="term" value="P:chorismate biosynthetic process"/>
    <property type="evidence" value="ECO:0007669"/>
    <property type="project" value="UniProtKB-UniRule"/>
</dbReference>
<evidence type="ECO:0000313" key="8">
    <source>
        <dbReference type="EMBL" id="CFX48577.1"/>
    </source>
</evidence>
<reference evidence="8 9" key="1">
    <citation type="submission" date="2015-03" db="EMBL/GenBank/DDBJ databases">
        <authorList>
            <person name="Murphy D."/>
        </authorList>
    </citation>
    <scope>NUCLEOTIDE SEQUENCE [LARGE SCALE GENOMIC DNA]</scope>
    <source>
        <strain evidence="8 9">OL-4</strain>
    </source>
</reference>
<dbReference type="Gene3D" id="3.40.50.300">
    <property type="entry name" value="P-loop containing nucleotide triphosphate hydrolases"/>
    <property type="match status" value="1"/>
</dbReference>
<feature type="binding site" evidence="7">
    <location>
        <position position="119"/>
    </location>
    <ligand>
        <name>ATP</name>
        <dbReference type="ChEBI" id="CHEBI:30616"/>
    </ligand>
</feature>
<evidence type="ECO:0000256" key="6">
    <source>
        <dbReference type="ARBA" id="ARBA00023141"/>
    </source>
</evidence>
<comment type="subunit">
    <text evidence="7">Monomer.</text>
</comment>
<gene>
    <name evidence="7" type="primary">aroK</name>
    <name evidence="8" type="ORF">1300</name>
</gene>
<dbReference type="EMBL" id="CGIH01000026">
    <property type="protein sequence ID" value="CFX48577.1"/>
    <property type="molecule type" value="Genomic_DNA"/>
</dbReference>
<dbReference type="GO" id="GO:0008652">
    <property type="term" value="P:amino acid biosynthetic process"/>
    <property type="evidence" value="ECO:0007669"/>
    <property type="project" value="UniProtKB-KW"/>
</dbReference>
<evidence type="ECO:0000256" key="5">
    <source>
        <dbReference type="ARBA" id="ARBA00022840"/>
    </source>
</evidence>
<evidence type="ECO:0000256" key="7">
    <source>
        <dbReference type="HAMAP-Rule" id="MF_00109"/>
    </source>
</evidence>
<dbReference type="GO" id="GO:0000287">
    <property type="term" value="F:magnesium ion binding"/>
    <property type="evidence" value="ECO:0007669"/>
    <property type="project" value="UniProtKB-UniRule"/>
</dbReference>
<keyword evidence="5 7" id="KW-0067">ATP-binding</keyword>
<evidence type="ECO:0000256" key="1">
    <source>
        <dbReference type="ARBA" id="ARBA00022605"/>
    </source>
</evidence>
<comment type="similarity">
    <text evidence="7">Belongs to the shikimate kinase family.</text>
</comment>
<keyword evidence="9" id="KW-1185">Reference proteome</keyword>
<proteinExistence type="inferred from homology"/>
<comment type="cofactor">
    <cofactor evidence="7">
        <name>Mg(2+)</name>
        <dbReference type="ChEBI" id="CHEBI:18420"/>
    </cofactor>
    <text evidence="7">Binds 1 Mg(2+) ion per subunit.</text>
</comment>
<dbReference type="STRING" id="690567.1300"/>
<dbReference type="PANTHER" id="PTHR21087:SF16">
    <property type="entry name" value="SHIKIMATE KINASE 1, CHLOROPLASTIC"/>
    <property type="match status" value="1"/>
</dbReference>
<dbReference type="SUPFAM" id="SSF52540">
    <property type="entry name" value="P-loop containing nucleoside triphosphate hydrolases"/>
    <property type="match status" value="1"/>
</dbReference>
<feature type="binding site" evidence="7">
    <location>
        <position position="34"/>
    </location>
    <ligand>
        <name>substrate</name>
    </ligand>
</feature>
<dbReference type="Proteomes" id="UP000045545">
    <property type="component" value="Unassembled WGS sequence"/>
</dbReference>
<dbReference type="HAMAP" id="MF_00109">
    <property type="entry name" value="Shikimate_kinase"/>
    <property type="match status" value="1"/>
</dbReference>
<dbReference type="Pfam" id="PF01202">
    <property type="entry name" value="SKI"/>
    <property type="match status" value="1"/>
</dbReference>
<dbReference type="UniPathway" id="UPA00053">
    <property type="reaction ID" value="UER00088"/>
</dbReference>
<dbReference type="CDD" id="cd00464">
    <property type="entry name" value="SK"/>
    <property type="match status" value="1"/>
</dbReference>
<keyword evidence="7" id="KW-0479">Metal-binding</keyword>
<keyword evidence="6 7" id="KW-0057">Aromatic amino acid biosynthesis</keyword>
<comment type="subcellular location">
    <subcellularLocation>
        <location evidence="7">Cytoplasm</location>
    </subcellularLocation>
</comment>
<comment type="function">
    <text evidence="7">Catalyzes the specific phosphorylation of the 3-hydroxyl group of shikimic acid using ATP as a cosubstrate.</text>
</comment>
<dbReference type="GO" id="GO:0009073">
    <property type="term" value="P:aromatic amino acid family biosynthetic process"/>
    <property type="evidence" value="ECO:0007669"/>
    <property type="project" value="UniProtKB-KW"/>
</dbReference>
<organism evidence="8 9">
    <name type="scientific">Syntrophomonas zehnderi OL-4</name>
    <dbReference type="NCBI Taxonomy" id="690567"/>
    <lineage>
        <taxon>Bacteria</taxon>
        <taxon>Bacillati</taxon>
        <taxon>Bacillota</taxon>
        <taxon>Clostridia</taxon>
        <taxon>Eubacteriales</taxon>
        <taxon>Syntrophomonadaceae</taxon>
        <taxon>Syntrophomonas</taxon>
    </lineage>
</organism>
<keyword evidence="7" id="KW-0460">Magnesium</keyword>
<keyword evidence="3 7" id="KW-0547">Nucleotide-binding</keyword>
<keyword evidence="4 7" id="KW-0418">Kinase</keyword>
<feature type="binding site" evidence="7">
    <location>
        <position position="80"/>
    </location>
    <ligand>
        <name>substrate</name>
    </ligand>
</feature>
<dbReference type="PRINTS" id="PR01100">
    <property type="entry name" value="SHIKIMTKNASE"/>
</dbReference>
<comment type="pathway">
    <text evidence="7">Metabolic intermediate biosynthesis; chorismate biosynthesis; chorismate from D-erythrose 4-phosphate and phosphoenolpyruvate: step 5/7.</text>
</comment>
<keyword evidence="1 7" id="KW-0028">Amino-acid biosynthesis</keyword>
<keyword evidence="2 7" id="KW-0808">Transferase</keyword>
<feature type="binding site" evidence="7">
    <location>
        <position position="16"/>
    </location>
    <ligand>
        <name>Mg(2+)</name>
        <dbReference type="ChEBI" id="CHEBI:18420"/>
    </ligand>
</feature>
<dbReference type="InterPro" id="IPR000623">
    <property type="entry name" value="Shikimate_kinase/TSH1"/>
</dbReference>
<comment type="caution">
    <text evidence="7">Lacks conserved residue(s) required for the propagation of feature annotation.</text>
</comment>
<comment type="catalytic activity">
    <reaction evidence="7">
        <text>shikimate + ATP = 3-phosphoshikimate + ADP + H(+)</text>
        <dbReference type="Rhea" id="RHEA:13121"/>
        <dbReference type="ChEBI" id="CHEBI:15378"/>
        <dbReference type="ChEBI" id="CHEBI:30616"/>
        <dbReference type="ChEBI" id="CHEBI:36208"/>
        <dbReference type="ChEBI" id="CHEBI:145989"/>
        <dbReference type="ChEBI" id="CHEBI:456216"/>
        <dbReference type="EC" id="2.7.1.71"/>
    </reaction>
</comment>
<evidence type="ECO:0000256" key="4">
    <source>
        <dbReference type="ARBA" id="ARBA00022777"/>
    </source>
</evidence>
<dbReference type="OrthoDB" id="9800332at2"/>
<dbReference type="EC" id="2.7.1.71" evidence="7"/>
<evidence type="ECO:0000256" key="3">
    <source>
        <dbReference type="ARBA" id="ARBA00022741"/>
    </source>
</evidence>
<accession>A0A0E4GAI0</accession>
<sequence length="174" mass="19635">MKKNIVLIGFMGTGKSSVGSKLAMKLNKEFVDMDREIENISGMTVTEIFRRFGELRFRSEESLMAKKLSLRDNLVIATGGGTVLLPENIEVLRQNGIIILLEATAQDIHTRVSRKKGTRPLLKGSYTAEDIQHLLDERKPYYDCADIRVNTSSKDLDAVIEEIINELNQYETLS</sequence>
<name>A0A0E4GAI0_9FIRM</name>
<dbReference type="InterPro" id="IPR027417">
    <property type="entry name" value="P-loop_NTPase"/>
</dbReference>
<dbReference type="InterPro" id="IPR031322">
    <property type="entry name" value="Shikimate/glucono_kinase"/>
</dbReference>
<evidence type="ECO:0000256" key="2">
    <source>
        <dbReference type="ARBA" id="ARBA00022679"/>
    </source>
</evidence>
<feature type="binding site" evidence="7">
    <location>
        <position position="58"/>
    </location>
    <ligand>
        <name>substrate</name>
    </ligand>
</feature>
<dbReference type="RefSeq" id="WP_046496762.1">
    <property type="nucleotide sequence ID" value="NZ_CGIH01000026.1"/>
</dbReference>
<dbReference type="PANTHER" id="PTHR21087">
    <property type="entry name" value="SHIKIMATE KINASE"/>
    <property type="match status" value="1"/>
</dbReference>